<protein>
    <submittedName>
        <fullName evidence="1">Uncharacterized protein</fullName>
    </submittedName>
</protein>
<evidence type="ECO:0000313" key="1">
    <source>
        <dbReference type="EMBL" id="OON17179.1"/>
    </source>
</evidence>
<feature type="non-terminal residue" evidence="1">
    <location>
        <position position="90"/>
    </location>
</feature>
<gene>
    <name evidence="1" type="ORF">X801_06988</name>
</gene>
<reference evidence="1 2" key="1">
    <citation type="submission" date="2015-03" db="EMBL/GenBank/DDBJ databases">
        <title>Draft genome of the nematode, Opisthorchis viverrini.</title>
        <authorList>
            <person name="Mitreva M."/>
        </authorList>
    </citation>
    <scope>NUCLEOTIDE SEQUENCE [LARGE SCALE GENOMIC DNA]</scope>
    <source>
        <strain evidence="1">Khon Kaen</strain>
    </source>
</reference>
<name>A0A1S8WRQ3_OPIVI</name>
<feature type="non-terminal residue" evidence="1">
    <location>
        <position position="1"/>
    </location>
</feature>
<sequence length="90" mass="10042">RRYPLFFVDFGLHSVPDNVFPSDVAGVFGITPHSEPLAHVNLSTVAAHYSDIRNHKDANNEPENSLHNELAKLIEGGSTVYTNTEKKQLR</sequence>
<dbReference type="Proteomes" id="UP000243686">
    <property type="component" value="Unassembled WGS sequence"/>
</dbReference>
<keyword evidence="2" id="KW-1185">Reference proteome</keyword>
<evidence type="ECO:0000313" key="2">
    <source>
        <dbReference type="Proteomes" id="UP000243686"/>
    </source>
</evidence>
<proteinExistence type="predicted"/>
<organism evidence="1 2">
    <name type="scientific">Opisthorchis viverrini</name>
    <name type="common">Southeast Asian liver fluke</name>
    <dbReference type="NCBI Taxonomy" id="6198"/>
    <lineage>
        <taxon>Eukaryota</taxon>
        <taxon>Metazoa</taxon>
        <taxon>Spiralia</taxon>
        <taxon>Lophotrochozoa</taxon>
        <taxon>Platyhelminthes</taxon>
        <taxon>Trematoda</taxon>
        <taxon>Digenea</taxon>
        <taxon>Opisthorchiida</taxon>
        <taxon>Opisthorchiata</taxon>
        <taxon>Opisthorchiidae</taxon>
        <taxon>Opisthorchis</taxon>
    </lineage>
</organism>
<dbReference type="AlphaFoldDB" id="A0A1S8WRQ3"/>
<dbReference type="EMBL" id="KV895775">
    <property type="protein sequence ID" value="OON17179.1"/>
    <property type="molecule type" value="Genomic_DNA"/>
</dbReference>
<accession>A0A1S8WRQ3</accession>